<dbReference type="GO" id="GO:0004383">
    <property type="term" value="F:guanylate cyclase activity"/>
    <property type="evidence" value="ECO:0007669"/>
    <property type="project" value="UniProtKB-EC"/>
</dbReference>
<dbReference type="SUPFAM" id="SSF53822">
    <property type="entry name" value="Periplasmic binding protein-like I"/>
    <property type="match status" value="1"/>
</dbReference>
<dbReference type="Gene3D" id="3.40.50.2300">
    <property type="match status" value="3"/>
</dbReference>
<evidence type="ECO:0000256" key="6">
    <source>
        <dbReference type="ARBA" id="ARBA00022989"/>
    </source>
</evidence>
<evidence type="ECO:0000259" key="19">
    <source>
        <dbReference type="PROSITE" id="PS50125"/>
    </source>
</evidence>
<evidence type="ECO:0000313" key="20">
    <source>
        <dbReference type="EMBL" id="KAK2144111.1"/>
    </source>
</evidence>
<keyword evidence="8 17" id="KW-0472">Membrane</keyword>
<evidence type="ECO:0000256" key="14">
    <source>
        <dbReference type="RuleBase" id="RU003431"/>
    </source>
</evidence>
<keyword evidence="6 17" id="KW-1133">Transmembrane helix</keyword>
<evidence type="ECO:0000256" key="9">
    <source>
        <dbReference type="ARBA" id="ARBA00023170"/>
    </source>
</evidence>
<dbReference type="Gene3D" id="6.10.250.780">
    <property type="match status" value="1"/>
</dbReference>
<evidence type="ECO:0000256" key="10">
    <source>
        <dbReference type="ARBA" id="ARBA00023180"/>
    </source>
</evidence>
<dbReference type="InterPro" id="IPR001054">
    <property type="entry name" value="A/G_cyclase"/>
</dbReference>
<dbReference type="GO" id="GO:0004016">
    <property type="term" value="F:adenylate cyclase activity"/>
    <property type="evidence" value="ECO:0007669"/>
    <property type="project" value="TreeGrafter"/>
</dbReference>
<dbReference type="Pfam" id="PF00069">
    <property type="entry name" value="Pkinase"/>
    <property type="match status" value="1"/>
</dbReference>
<dbReference type="PANTHER" id="PTHR11920">
    <property type="entry name" value="GUANYLYL CYCLASE"/>
    <property type="match status" value="1"/>
</dbReference>
<dbReference type="SUPFAM" id="SSF55073">
    <property type="entry name" value="Nucleotide cyclase"/>
    <property type="match status" value="1"/>
</dbReference>
<dbReference type="SMART" id="SM00044">
    <property type="entry name" value="CYCc"/>
    <property type="match status" value="1"/>
</dbReference>
<dbReference type="GO" id="GO:0005525">
    <property type="term" value="F:GTP binding"/>
    <property type="evidence" value="ECO:0007669"/>
    <property type="project" value="UniProtKB-KW"/>
</dbReference>
<evidence type="ECO:0000256" key="3">
    <source>
        <dbReference type="ARBA" id="ARBA00022692"/>
    </source>
</evidence>
<dbReference type="PROSITE" id="PS50011">
    <property type="entry name" value="PROTEIN_KINASE_DOM"/>
    <property type="match status" value="1"/>
</dbReference>
<dbReference type="FunFam" id="3.30.70.1230:FF:000004">
    <property type="entry name" value="Guanylate cyclase"/>
    <property type="match status" value="1"/>
</dbReference>
<feature type="compositionally biased region" description="Polar residues" evidence="16">
    <location>
        <begin position="416"/>
        <end position="439"/>
    </location>
</feature>
<accession>A0AAD9J0R5</accession>
<dbReference type="InterPro" id="IPR029787">
    <property type="entry name" value="Nucleotide_cyclase"/>
</dbReference>
<comment type="similarity">
    <text evidence="13">Belongs to the adenylyl cyclase class-4/guanylyl cyclase family.</text>
</comment>
<dbReference type="GO" id="GO:0007168">
    <property type="term" value="P:receptor guanylyl cyclase signaling pathway"/>
    <property type="evidence" value="ECO:0007669"/>
    <property type="project" value="TreeGrafter"/>
</dbReference>
<comment type="subcellular location">
    <subcellularLocation>
        <location evidence="1">Membrane</location>
        <topology evidence="1">Single-pass type I membrane protein</topology>
    </subcellularLocation>
</comment>
<dbReference type="GO" id="GO:0001653">
    <property type="term" value="F:peptide receptor activity"/>
    <property type="evidence" value="ECO:0007669"/>
    <property type="project" value="TreeGrafter"/>
</dbReference>
<keyword evidence="15" id="KW-0175">Coiled coil</keyword>
<dbReference type="Pfam" id="PF01094">
    <property type="entry name" value="ANF_receptor"/>
    <property type="match status" value="1"/>
</dbReference>
<keyword evidence="9" id="KW-0675">Receptor</keyword>
<dbReference type="Gene3D" id="3.30.70.1230">
    <property type="entry name" value="Nucleotide cyclase"/>
    <property type="match status" value="1"/>
</dbReference>
<feature type="domain" description="Protein kinase" evidence="18">
    <location>
        <begin position="390"/>
        <end position="671"/>
    </location>
</feature>
<protein>
    <recommendedName>
        <fullName evidence="2 14">Guanylate cyclase</fullName>
        <ecNumber evidence="2 14">4.6.1.2</ecNumber>
    </recommendedName>
</protein>
<dbReference type="InterPro" id="IPR050401">
    <property type="entry name" value="Cyclic_nucleotide_synthase"/>
</dbReference>
<evidence type="ECO:0000256" key="7">
    <source>
        <dbReference type="ARBA" id="ARBA00023134"/>
    </source>
</evidence>
<feature type="region of interest" description="Disordered" evidence="16">
    <location>
        <begin position="406"/>
        <end position="439"/>
    </location>
</feature>
<feature type="compositionally biased region" description="Polar residues" evidence="16">
    <location>
        <begin position="977"/>
        <end position="986"/>
    </location>
</feature>
<evidence type="ECO:0000256" key="1">
    <source>
        <dbReference type="ARBA" id="ARBA00004479"/>
    </source>
</evidence>
<comment type="catalytic activity">
    <reaction evidence="14">
        <text>GTP = 3',5'-cyclic GMP + diphosphate</text>
        <dbReference type="Rhea" id="RHEA:13665"/>
        <dbReference type="ChEBI" id="CHEBI:33019"/>
        <dbReference type="ChEBI" id="CHEBI:37565"/>
        <dbReference type="ChEBI" id="CHEBI:57746"/>
        <dbReference type="EC" id="4.6.1.2"/>
    </reaction>
</comment>
<feature type="compositionally biased region" description="Low complexity" evidence="16">
    <location>
        <begin position="406"/>
        <end position="415"/>
    </location>
</feature>
<dbReference type="InterPro" id="IPR000719">
    <property type="entry name" value="Prot_kinase_dom"/>
</dbReference>
<comment type="caution">
    <text evidence="20">The sequence shown here is derived from an EMBL/GenBank/DDBJ whole genome shotgun (WGS) entry which is preliminary data.</text>
</comment>
<dbReference type="GO" id="GO:0004672">
    <property type="term" value="F:protein kinase activity"/>
    <property type="evidence" value="ECO:0007669"/>
    <property type="project" value="InterPro"/>
</dbReference>
<dbReference type="Pfam" id="PF00211">
    <property type="entry name" value="Guanylate_cyc"/>
    <property type="match status" value="1"/>
</dbReference>
<keyword evidence="4" id="KW-0732">Signal</keyword>
<gene>
    <name evidence="20" type="ORF">LSH36_785g03093</name>
</gene>
<dbReference type="SMART" id="SM00220">
    <property type="entry name" value="S_TKc"/>
    <property type="match status" value="1"/>
</dbReference>
<evidence type="ECO:0000256" key="5">
    <source>
        <dbReference type="ARBA" id="ARBA00022741"/>
    </source>
</evidence>
<dbReference type="SUPFAM" id="SSF56112">
    <property type="entry name" value="Protein kinase-like (PK-like)"/>
    <property type="match status" value="1"/>
</dbReference>
<evidence type="ECO:0000256" key="17">
    <source>
        <dbReference type="SAM" id="Phobius"/>
    </source>
</evidence>
<feature type="region of interest" description="Disordered" evidence="16">
    <location>
        <begin position="938"/>
        <end position="1111"/>
    </location>
</feature>
<dbReference type="InterPro" id="IPR001828">
    <property type="entry name" value="ANF_lig-bd_rcpt"/>
</dbReference>
<keyword evidence="11 13" id="KW-0456">Lyase</keyword>
<feature type="domain" description="Guanylate cyclase" evidence="19">
    <location>
        <begin position="743"/>
        <end position="874"/>
    </location>
</feature>
<dbReference type="PROSITE" id="PS50125">
    <property type="entry name" value="GUANYLATE_CYCLASE_2"/>
    <property type="match status" value="1"/>
</dbReference>
<keyword evidence="10" id="KW-0325">Glycoprotein</keyword>
<reference evidence="20" key="1">
    <citation type="journal article" date="2023" name="Mol. Biol. Evol.">
        <title>Third-Generation Sequencing Reveals the Adaptive Role of the Epigenome in Three Deep-Sea Polychaetes.</title>
        <authorList>
            <person name="Perez M."/>
            <person name="Aroh O."/>
            <person name="Sun Y."/>
            <person name="Lan Y."/>
            <person name="Juniper S.K."/>
            <person name="Young C.R."/>
            <person name="Angers B."/>
            <person name="Qian P.Y."/>
        </authorList>
    </citation>
    <scope>NUCLEOTIDE SEQUENCE</scope>
    <source>
        <strain evidence="20">P08H-3</strain>
    </source>
</reference>
<dbReference type="PROSITE" id="PS00452">
    <property type="entry name" value="GUANYLATE_CYCLASE_1"/>
    <property type="match status" value="1"/>
</dbReference>
<evidence type="ECO:0000256" key="13">
    <source>
        <dbReference type="RuleBase" id="RU000405"/>
    </source>
</evidence>
<evidence type="ECO:0000256" key="4">
    <source>
        <dbReference type="ARBA" id="ARBA00022729"/>
    </source>
</evidence>
<dbReference type="CDD" id="cd07302">
    <property type="entry name" value="CHD"/>
    <property type="match status" value="1"/>
</dbReference>
<organism evidence="20 21">
    <name type="scientific">Paralvinella palmiformis</name>
    <dbReference type="NCBI Taxonomy" id="53620"/>
    <lineage>
        <taxon>Eukaryota</taxon>
        <taxon>Metazoa</taxon>
        <taxon>Spiralia</taxon>
        <taxon>Lophotrochozoa</taxon>
        <taxon>Annelida</taxon>
        <taxon>Polychaeta</taxon>
        <taxon>Sedentaria</taxon>
        <taxon>Canalipalpata</taxon>
        <taxon>Terebellida</taxon>
        <taxon>Terebelliformia</taxon>
        <taxon>Alvinellidae</taxon>
        <taxon>Paralvinella</taxon>
    </lineage>
</organism>
<dbReference type="GO" id="GO:0005524">
    <property type="term" value="F:ATP binding"/>
    <property type="evidence" value="ECO:0007669"/>
    <property type="project" value="InterPro"/>
</dbReference>
<dbReference type="CDD" id="cd06352">
    <property type="entry name" value="PBP1_NPR_GC-like"/>
    <property type="match status" value="1"/>
</dbReference>
<evidence type="ECO:0000256" key="2">
    <source>
        <dbReference type="ARBA" id="ARBA00012202"/>
    </source>
</evidence>
<feature type="compositionally biased region" description="Polar residues" evidence="16">
    <location>
        <begin position="951"/>
        <end position="961"/>
    </location>
</feature>
<dbReference type="EC" id="4.6.1.2" evidence="2 14"/>
<dbReference type="GO" id="GO:0005886">
    <property type="term" value="C:plasma membrane"/>
    <property type="evidence" value="ECO:0007669"/>
    <property type="project" value="TreeGrafter"/>
</dbReference>
<evidence type="ECO:0000256" key="8">
    <source>
        <dbReference type="ARBA" id="ARBA00023136"/>
    </source>
</evidence>
<evidence type="ECO:0000256" key="11">
    <source>
        <dbReference type="ARBA" id="ARBA00023239"/>
    </source>
</evidence>
<evidence type="ECO:0000256" key="16">
    <source>
        <dbReference type="SAM" id="MobiDB-lite"/>
    </source>
</evidence>
<keyword evidence="5" id="KW-0547">Nucleotide-binding</keyword>
<evidence type="ECO:0000256" key="15">
    <source>
        <dbReference type="SAM" id="Coils"/>
    </source>
</evidence>
<feature type="transmembrane region" description="Helical" evidence="17">
    <location>
        <begin position="339"/>
        <end position="362"/>
    </location>
</feature>
<sequence length="1155" mass="129123">MEMPAGVTNDSRVTYVDSDCSSKVALAALYDIIIKTNQKVDVIIGPPCSQAMSFVAQVAGFRDIPVIGWVSDSPQFGDKVTHNTLIRVLPPINVIAKGLEQILATYKWKRAFLLSSSGYPYQQLGEAVENVFTALKGQVIILAVPLSNLRQWMIKADVDGLTEEAFVFIYLNGELTTDDVIAKLKSETIWRRGDGDDEKARKACQSLIITDNYSPYLYDAVRVYHHLAKGATKYKDGNELFSSAKNLYLSGSDYKTSPILLDQNGDRLPDFWLLDLSTDGAFVEAVAIKSKLNASNIVLTTVHHISPVIWADGSQGVSNAPLDVPVCGFSNELCIRKDLVILIVPPVVIILIIIVALVAFFVNRRLQFEQSLKDMSWKLNPDDLKKTKDKDHLSIMLAGSRASSIQRSRASAIGSHQTETRSLSRANVSRKSGSHSMLTSSADEHSQIFVNVVKYKGTMVAVKKIRKQRIKIDRNLLVEMRADVIWNENIRFEEMFKYSIAIDIFKGLKYLHDSPIKIHGRLKSSNCVIDGRWTCKLTDYGLFGIRDGAEEDPDMTEFAKCSRENALRVETGNMVTNVSQEADIYSGSIILKEIFARNGPYTEYEDDMEPNEILDKIKLIPDGTFLPFRPSLTEVKAHAPDKLIDLIRRGWSEKPGDRPSAGHVTRDIQRINPNKTSNVMDNMIRMMERYTNHLEEVVNERTQQVEEEKKKSEMLLYRMLPRPIAEALKKGSTVEAESYDNVSLYFSDIVQFTALSAQSTPMQVVDLLNGLYTLFDSAIANHEVYKVETIGDAYMLVSGLPQRNNDRHAVEIANCAMDLLSEILGFKVSHMPEDYVLRIRIGLHTGPTVAGVVGLTMPRYCLFGNTITIAQTMESGGQPMRIQMSQNTYDILKTFSGYYLAARNDPIDVKGFGKTNTYWLVNKQGYTKPMPDFQALSAEDNPQPTLLPVTTGKTFRPSVTESGIFDLDSDDKEQPRKTSSVVQNHVTIDETVSGRQDGDLVEETSSGQNEKVEKSERESEDKEKTDEKQEDNESEKEREGKNQQKGQETKGLTKGQETKNLETELDDDSPKEEQESKTAENLQDASKGSPEMNPSLVANSGEDSWADPGRAADLKMSAHIVDNRPPTATSLSTKFKIMSKSDILLEDTNFSDEDL</sequence>
<dbReference type="InterPro" id="IPR018297">
    <property type="entry name" value="A/G_cyclase_CS"/>
</dbReference>
<feature type="coiled-coil region" evidence="15">
    <location>
        <begin position="680"/>
        <end position="707"/>
    </location>
</feature>
<dbReference type="Gene3D" id="1.10.510.10">
    <property type="entry name" value="Transferase(Phosphotransferase) domain 1"/>
    <property type="match status" value="1"/>
</dbReference>
<proteinExistence type="inferred from homology"/>
<dbReference type="InterPro" id="IPR028082">
    <property type="entry name" value="Peripla_BP_I"/>
</dbReference>
<evidence type="ECO:0000313" key="21">
    <source>
        <dbReference type="Proteomes" id="UP001208570"/>
    </source>
</evidence>
<dbReference type="InterPro" id="IPR011009">
    <property type="entry name" value="Kinase-like_dom_sf"/>
</dbReference>
<evidence type="ECO:0000256" key="12">
    <source>
        <dbReference type="ARBA" id="ARBA00023293"/>
    </source>
</evidence>
<dbReference type="EMBL" id="JAODUP010000785">
    <property type="protein sequence ID" value="KAK2144111.1"/>
    <property type="molecule type" value="Genomic_DNA"/>
</dbReference>
<dbReference type="AlphaFoldDB" id="A0AAD9J0R5"/>
<dbReference type="Proteomes" id="UP001208570">
    <property type="component" value="Unassembled WGS sequence"/>
</dbReference>
<name>A0AAD9J0R5_9ANNE</name>
<evidence type="ECO:0000259" key="18">
    <source>
        <dbReference type="PROSITE" id="PS50011"/>
    </source>
</evidence>
<keyword evidence="7" id="KW-0342">GTP-binding</keyword>
<keyword evidence="3 17" id="KW-0812">Transmembrane</keyword>
<dbReference type="GO" id="GO:0035556">
    <property type="term" value="P:intracellular signal transduction"/>
    <property type="evidence" value="ECO:0007669"/>
    <property type="project" value="InterPro"/>
</dbReference>
<keyword evidence="21" id="KW-1185">Reference proteome</keyword>
<dbReference type="PANTHER" id="PTHR11920:SF501">
    <property type="entry name" value="GUANYLATE CYCLASE 32E"/>
    <property type="match status" value="1"/>
</dbReference>
<keyword evidence="12 14" id="KW-0141">cGMP biosynthesis</keyword>
<feature type="compositionally biased region" description="Basic and acidic residues" evidence="16">
    <location>
        <begin position="1010"/>
        <end position="1027"/>
    </location>
</feature>